<dbReference type="EMBL" id="JACHXS010000006">
    <property type="protein sequence ID" value="MBB3222606.1"/>
    <property type="molecule type" value="Genomic_DNA"/>
</dbReference>
<dbReference type="SUPFAM" id="SSF46894">
    <property type="entry name" value="C-terminal effector domain of the bipartite response regulators"/>
    <property type="match status" value="1"/>
</dbReference>
<keyword evidence="6" id="KW-1185">Reference proteome</keyword>
<dbReference type="PANTHER" id="PTHR47691">
    <property type="entry name" value="REGULATOR-RELATED"/>
    <property type="match status" value="1"/>
</dbReference>
<dbReference type="Pfam" id="PF00486">
    <property type="entry name" value="Trans_reg_C"/>
    <property type="match status" value="1"/>
</dbReference>
<dbReference type="CDD" id="cd00383">
    <property type="entry name" value="trans_reg_C"/>
    <property type="match status" value="1"/>
</dbReference>
<dbReference type="GO" id="GO:0000160">
    <property type="term" value="P:phosphorelay signal transduction system"/>
    <property type="evidence" value="ECO:0007669"/>
    <property type="project" value="InterPro"/>
</dbReference>
<dbReference type="EMBL" id="CP040017">
    <property type="protein sequence ID" value="QCP10878.1"/>
    <property type="molecule type" value="Genomic_DNA"/>
</dbReference>
<name>A0A4P8HQP0_9BURK</name>
<dbReference type="OrthoDB" id="9811542at2"/>
<dbReference type="InterPro" id="IPR001867">
    <property type="entry name" value="OmpR/PhoB-type_DNA-bd"/>
</dbReference>
<dbReference type="InterPro" id="IPR058852">
    <property type="entry name" value="HTH_77"/>
</dbReference>
<dbReference type="Proteomes" id="UP000298763">
    <property type="component" value="Chromosome"/>
</dbReference>
<dbReference type="InterPro" id="IPR036388">
    <property type="entry name" value="WH-like_DNA-bd_sf"/>
</dbReference>
<organism evidence="4 7">
    <name type="scientific">Pseudoduganella umbonata</name>
    <dbReference type="NCBI Taxonomy" id="864828"/>
    <lineage>
        <taxon>Bacteria</taxon>
        <taxon>Pseudomonadati</taxon>
        <taxon>Pseudomonadota</taxon>
        <taxon>Betaproteobacteria</taxon>
        <taxon>Burkholderiales</taxon>
        <taxon>Oxalobacteraceae</taxon>
        <taxon>Telluria group</taxon>
        <taxon>Pseudoduganella</taxon>
    </lineage>
</organism>
<dbReference type="GO" id="GO:0006355">
    <property type="term" value="P:regulation of DNA-templated transcription"/>
    <property type="evidence" value="ECO:0007669"/>
    <property type="project" value="InterPro"/>
</dbReference>
<dbReference type="RefSeq" id="WP_137313756.1">
    <property type="nucleotide sequence ID" value="NZ_CP040017.1"/>
</dbReference>
<sequence>MTTDWRFQFGPFTLSPAERLLEHDGIPVKLGGRALELLIVLVQSAGEIIGKRELLARVWPNLVVEEGNLRFHIVALRKALGDNGNDHRYIINIANKGYSFIAPVQKTSIASHGDAAKPDAGTRLPALATAVLGRSEEISALATALSKYRLVSIVGSGGIGKTTVATAAMHALYREFAGDVHFVDFSCITARELIRATVAGAMGVAHSVEDQRALEAHLAERKSLIVLDCCEHLIEEIAMFVERILRNCPNIRFLITSREVLKAIGEYVYRLQPLAFPPPGAGLTKQEALAYPAVALFVERAAAGGFVFSLTDDDAPLVSRVCRELDGIALAIELAASRIDALGLHAVTRHLGAGAALSWPGRRTATARHQTLRATLDWSFNLLQEEEQKLLRRLSVFAGTFSLDAGLAICCHDTDQFVAMDRIAGLVAKSLVAVDAGGTSLRYRLLDTTRSYCREMLQYRNEYNDILRRQALFYHDWLMLVTHRDEVFTTLGQELPNLRAALDWHIADRNNHEMAVELAAIACPLLLRASQLIECSRWAEAALAVLPGHFLGSHLEMRLQGALGQSLMFLGHERGGSAAAAYDRSIALAEQLGDLPEMLHVLNGYLVLLHRQGSYTAALAIASKARLLLTALDDSQSRFAVDSLMGVCLHLVGRVGEAQRHWESCFTGTCGAPQVPDSYASFEYHIRALCGMSRTFWLTGKQTQAYALAEETIQKARARGHAVTYCIALIWAGSVYSFAQDMERIDGVARELERIGKLHSLEPYRNVAEVLQGQVLILQGQSAAGLERIRKAVESLHGHGYRMITSVALTWMAQALSDLSLHAASLSMCTEAEAMIRHGGDMLRLPPLLVTRGRSQWKIGAISDAENSFSAAIEVAADQGAWTEQLRATLALADLYMAQLRNDEIAPLLFPFVSAPETDMPDIARARKLLDEATKTAKLA</sequence>
<dbReference type="AlphaFoldDB" id="A0A4P8HQP0"/>
<dbReference type="PROSITE" id="PS51755">
    <property type="entry name" value="OMPR_PHOB"/>
    <property type="match status" value="1"/>
</dbReference>
<evidence type="ECO:0000259" key="3">
    <source>
        <dbReference type="PROSITE" id="PS51755"/>
    </source>
</evidence>
<protein>
    <submittedName>
        <fullName evidence="4">Putative ATPase/DNA-binding winged helix-turn-helix (WHTH) protein</fullName>
    </submittedName>
</protein>
<dbReference type="Pfam" id="PF25872">
    <property type="entry name" value="HTH_77"/>
    <property type="match status" value="1"/>
</dbReference>
<dbReference type="SUPFAM" id="SSF48452">
    <property type="entry name" value="TPR-like"/>
    <property type="match status" value="2"/>
</dbReference>
<dbReference type="PANTHER" id="PTHR47691:SF3">
    <property type="entry name" value="HTH-TYPE TRANSCRIPTIONAL REGULATOR RV0890C-RELATED"/>
    <property type="match status" value="1"/>
</dbReference>
<feature type="domain" description="OmpR/PhoB-type" evidence="3">
    <location>
        <begin position="4"/>
        <end position="102"/>
    </location>
</feature>
<proteinExistence type="predicted"/>
<reference evidence="4 7" key="2">
    <citation type="submission" date="2020-08" db="EMBL/GenBank/DDBJ databases">
        <title>Genomic Encyclopedia of Type Strains, Phase III (KMG-III): the genomes of soil and plant-associated and newly described type strains.</title>
        <authorList>
            <person name="Whitman W."/>
        </authorList>
    </citation>
    <scope>NUCLEOTIDE SEQUENCE [LARGE SCALE GENOMIC DNA]</scope>
    <source>
        <strain evidence="4 7">CECT 7753</strain>
    </source>
</reference>
<accession>A0A4P8HQP0</accession>
<dbReference type="SMART" id="SM00862">
    <property type="entry name" value="Trans_reg_C"/>
    <property type="match status" value="1"/>
</dbReference>
<feature type="DNA-binding region" description="OmpR/PhoB-type" evidence="2">
    <location>
        <begin position="4"/>
        <end position="102"/>
    </location>
</feature>
<dbReference type="Gene3D" id="1.25.40.10">
    <property type="entry name" value="Tetratricopeptide repeat domain"/>
    <property type="match status" value="2"/>
</dbReference>
<evidence type="ECO:0000256" key="1">
    <source>
        <dbReference type="ARBA" id="ARBA00023125"/>
    </source>
</evidence>
<evidence type="ECO:0000256" key="2">
    <source>
        <dbReference type="PROSITE-ProRule" id="PRU01091"/>
    </source>
</evidence>
<dbReference type="InterPro" id="IPR016032">
    <property type="entry name" value="Sig_transdc_resp-reg_C-effctor"/>
</dbReference>
<dbReference type="Proteomes" id="UP000584325">
    <property type="component" value="Unassembled WGS sequence"/>
</dbReference>
<evidence type="ECO:0000313" key="7">
    <source>
        <dbReference type="Proteomes" id="UP000584325"/>
    </source>
</evidence>
<dbReference type="PRINTS" id="PR00364">
    <property type="entry name" value="DISEASERSIST"/>
</dbReference>
<evidence type="ECO:0000313" key="5">
    <source>
        <dbReference type="EMBL" id="QCP10878.1"/>
    </source>
</evidence>
<reference evidence="5 6" key="1">
    <citation type="submission" date="2019-05" db="EMBL/GenBank/DDBJ databases">
        <title>Draft Genome Sequences of Six Type Strains of the Genus Massilia.</title>
        <authorList>
            <person name="Miess H."/>
            <person name="Frediansyhah A."/>
            <person name="Gross H."/>
        </authorList>
    </citation>
    <scope>NUCLEOTIDE SEQUENCE [LARGE SCALE GENOMIC DNA]</scope>
    <source>
        <strain evidence="5 6">DSMZ 26121</strain>
    </source>
</reference>
<dbReference type="Gene3D" id="1.10.10.10">
    <property type="entry name" value="Winged helix-like DNA-binding domain superfamily/Winged helix DNA-binding domain"/>
    <property type="match status" value="2"/>
</dbReference>
<gene>
    <name evidence="5" type="ORF">FCL38_10910</name>
    <name evidence="4" type="ORF">FHS02_003429</name>
</gene>
<dbReference type="Gene3D" id="3.40.50.300">
    <property type="entry name" value="P-loop containing nucleotide triphosphate hydrolases"/>
    <property type="match status" value="1"/>
</dbReference>
<keyword evidence="1 2" id="KW-0238">DNA-binding</keyword>
<dbReference type="InterPro" id="IPR011990">
    <property type="entry name" value="TPR-like_helical_dom_sf"/>
</dbReference>
<dbReference type="GO" id="GO:0003677">
    <property type="term" value="F:DNA binding"/>
    <property type="evidence" value="ECO:0007669"/>
    <property type="project" value="UniProtKB-UniRule"/>
</dbReference>
<evidence type="ECO:0000313" key="4">
    <source>
        <dbReference type="EMBL" id="MBB3222606.1"/>
    </source>
</evidence>
<dbReference type="InterPro" id="IPR027417">
    <property type="entry name" value="P-loop_NTPase"/>
</dbReference>
<evidence type="ECO:0000313" key="6">
    <source>
        <dbReference type="Proteomes" id="UP000298763"/>
    </source>
</evidence>
<dbReference type="SUPFAM" id="SSF52540">
    <property type="entry name" value="P-loop containing nucleoside triphosphate hydrolases"/>
    <property type="match status" value="1"/>
</dbReference>